<keyword evidence="2" id="KW-1185">Reference proteome</keyword>
<name>A0A453M6I5_AEGTS</name>
<reference evidence="1" key="3">
    <citation type="journal article" date="2017" name="Nature">
        <title>Genome sequence of the progenitor of the wheat D genome Aegilops tauschii.</title>
        <authorList>
            <person name="Luo M.C."/>
            <person name="Gu Y.Q."/>
            <person name="Puiu D."/>
            <person name="Wang H."/>
            <person name="Twardziok S.O."/>
            <person name="Deal K.R."/>
            <person name="Huo N."/>
            <person name="Zhu T."/>
            <person name="Wang L."/>
            <person name="Wang Y."/>
            <person name="McGuire P.E."/>
            <person name="Liu S."/>
            <person name="Long H."/>
            <person name="Ramasamy R.K."/>
            <person name="Rodriguez J.C."/>
            <person name="Van S.L."/>
            <person name="Yuan L."/>
            <person name="Wang Z."/>
            <person name="Xia Z."/>
            <person name="Xiao L."/>
            <person name="Anderson O.D."/>
            <person name="Ouyang S."/>
            <person name="Liang Y."/>
            <person name="Zimin A.V."/>
            <person name="Pertea G."/>
            <person name="Qi P."/>
            <person name="Bennetzen J.L."/>
            <person name="Dai X."/>
            <person name="Dawson M.W."/>
            <person name="Muller H.G."/>
            <person name="Kugler K."/>
            <person name="Rivarola-Duarte L."/>
            <person name="Spannagl M."/>
            <person name="Mayer K.F.X."/>
            <person name="Lu F.H."/>
            <person name="Bevan M.W."/>
            <person name="Leroy P."/>
            <person name="Li P."/>
            <person name="You F.M."/>
            <person name="Sun Q."/>
            <person name="Liu Z."/>
            <person name="Lyons E."/>
            <person name="Wicker T."/>
            <person name="Salzberg S.L."/>
            <person name="Devos K.M."/>
            <person name="Dvorak J."/>
        </authorList>
    </citation>
    <scope>NUCLEOTIDE SEQUENCE [LARGE SCALE GENOMIC DNA]</scope>
    <source>
        <strain evidence="1">cv. AL8/78</strain>
    </source>
</reference>
<organism evidence="1 2">
    <name type="scientific">Aegilops tauschii subsp. strangulata</name>
    <name type="common">Goatgrass</name>
    <dbReference type="NCBI Taxonomy" id="200361"/>
    <lineage>
        <taxon>Eukaryota</taxon>
        <taxon>Viridiplantae</taxon>
        <taxon>Streptophyta</taxon>
        <taxon>Embryophyta</taxon>
        <taxon>Tracheophyta</taxon>
        <taxon>Spermatophyta</taxon>
        <taxon>Magnoliopsida</taxon>
        <taxon>Liliopsida</taxon>
        <taxon>Poales</taxon>
        <taxon>Poaceae</taxon>
        <taxon>BOP clade</taxon>
        <taxon>Pooideae</taxon>
        <taxon>Triticodae</taxon>
        <taxon>Triticeae</taxon>
        <taxon>Triticinae</taxon>
        <taxon>Aegilops</taxon>
    </lineage>
</organism>
<protein>
    <submittedName>
        <fullName evidence="1">Uncharacterized protein</fullName>
    </submittedName>
</protein>
<reference evidence="1" key="5">
    <citation type="journal article" date="2021" name="G3 (Bethesda)">
        <title>Aegilops tauschii genome assembly Aet v5.0 features greater sequence contiguity and improved annotation.</title>
        <authorList>
            <person name="Wang L."/>
            <person name="Zhu T."/>
            <person name="Rodriguez J.C."/>
            <person name="Deal K.R."/>
            <person name="Dubcovsky J."/>
            <person name="McGuire P.E."/>
            <person name="Lux T."/>
            <person name="Spannagl M."/>
            <person name="Mayer K.F.X."/>
            <person name="Baldrich P."/>
            <person name="Meyers B.C."/>
            <person name="Huo N."/>
            <person name="Gu Y.Q."/>
            <person name="Zhou H."/>
            <person name="Devos K.M."/>
            <person name="Bennetzen J.L."/>
            <person name="Unver T."/>
            <person name="Budak H."/>
            <person name="Gulick P.J."/>
            <person name="Galiba G."/>
            <person name="Kalapos B."/>
            <person name="Nelson D.R."/>
            <person name="Li P."/>
            <person name="You F.M."/>
            <person name="Luo M.C."/>
            <person name="Dvorak J."/>
        </authorList>
    </citation>
    <scope>NUCLEOTIDE SEQUENCE [LARGE SCALE GENOMIC DNA]</scope>
    <source>
        <strain evidence="1">cv. AL8/78</strain>
    </source>
</reference>
<dbReference type="AlphaFoldDB" id="A0A453M6I5"/>
<reference evidence="2" key="1">
    <citation type="journal article" date="2014" name="Science">
        <title>Ancient hybridizations among the ancestral genomes of bread wheat.</title>
        <authorList>
            <consortium name="International Wheat Genome Sequencing Consortium,"/>
            <person name="Marcussen T."/>
            <person name="Sandve S.R."/>
            <person name="Heier L."/>
            <person name="Spannagl M."/>
            <person name="Pfeifer M."/>
            <person name="Jakobsen K.S."/>
            <person name="Wulff B.B."/>
            <person name="Steuernagel B."/>
            <person name="Mayer K.F."/>
            <person name="Olsen O.A."/>
        </authorList>
    </citation>
    <scope>NUCLEOTIDE SEQUENCE [LARGE SCALE GENOMIC DNA]</scope>
    <source>
        <strain evidence="2">cv. AL8/78</strain>
    </source>
</reference>
<proteinExistence type="predicted"/>
<evidence type="ECO:0000313" key="2">
    <source>
        <dbReference type="Proteomes" id="UP000015105"/>
    </source>
</evidence>
<dbReference type="Gramene" id="AET5Gv21067800.7">
    <property type="protein sequence ID" value="AET5Gv21067800.7"/>
    <property type="gene ID" value="AET5Gv21067800"/>
</dbReference>
<dbReference type="Proteomes" id="UP000015105">
    <property type="component" value="Chromosome 5D"/>
</dbReference>
<evidence type="ECO:0000313" key="1">
    <source>
        <dbReference type="EnsemblPlants" id="AET5Gv21067800.7"/>
    </source>
</evidence>
<dbReference type="EnsemblPlants" id="AET5Gv21067800.7">
    <property type="protein sequence ID" value="AET5Gv21067800.7"/>
    <property type="gene ID" value="AET5Gv21067800"/>
</dbReference>
<sequence>GQGLLQRGIVMAACGYAFGRADLGAAAKRQLEKDSSSVAAHASRIVAMGSAGSAARPDVSFRYRGLEYCKKVGVSLRCREQWGAARTFWTSAVGPGRQLSFSVDPWARDFSTSCAAPYSAGATESQLTLDEALQEKQTDNSTVASDEYVSSFLLHVPLYHYKFQMTFPWNDY</sequence>
<accession>A0A453M6I5</accession>
<reference evidence="1" key="4">
    <citation type="submission" date="2019-03" db="UniProtKB">
        <authorList>
            <consortium name="EnsemblPlants"/>
        </authorList>
    </citation>
    <scope>IDENTIFICATION</scope>
</reference>
<reference evidence="2" key="2">
    <citation type="journal article" date="2017" name="Nat. Plants">
        <title>The Aegilops tauschii genome reveals multiple impacts of transposons.</title>
        <authorList>
            <person name="Zhao G."/>
            <person name="Zou C."/>
            <person name="Li K."/>
            <person name="Wang K."/>
            <person name="Li T."/>
            <person name="Gao L."/>
            <person name="Zhang X."/>
            <person name="Wang H."/>
            <person name="Yang Z."/>
            <person name="Liu X."/>
            <person name="Jiang W."/>
            <person name="Mao L."/>
            <person name="Kong X."/>
            <person name="Jiao Y."/>
            <person name="Jia J."/>
        </authorList>
    </citation>
    <scope>NUCLEOTIDE SEQUENCE [LARGE SCALE GENOMIC DNA]</scope>
    <source>
        <strain evidence="2">cv. AL8/78</strain>
    </source>
</reference>